<organism evidence="1 2">
    <name type="scientific">Acanthoscelides obtectus</name>
    <name type="common">Bean weevil</name>
    <name type="synonym">Bruchus obtectus</name>
    <dbReference type="NCBI Taxonomy" id="200917"/>
    <lineage>
        <taxon>Eukaryota</taxon>
        <taxon>Metazoa</taxon>
        <taxon>Ecdysozoa</taxon>
        <taxon>Arthropoda</taxon>
        <taxon>Hexapoda</taxon>
        <taxon>Insecta</taxon>
        <taxon>Pterygota</taxon>
        <taxon>Neoptera</taxon>
        <taxon>Endopterygota</taxon>
        <taxon>Coleoptera</taxon>
        <taxon>Polyphaga</taxon>
        <taxon>Cucujiformia</taxon>
        <taxon>Chrysomeloidea</taxon>
        <taxon>Chrysomelidae</taxon>
        <taxon>Bruchinae</taxon>
        <taxon>Bruchini</taxon>
        <taxon>Acanthoscelides</taxon>
    </lineage>
</organism>
<accession>A0A9P0M5Y7</accession>
<dbReference type="EMBL" id="CAKOFQ010007919">
    <property type="protein sequence ID" value="CAH2009796.1"/>
    <property type="molecule type" value="Genomic_DNA"/>
</dbReference>
<name>A0A9P0M5Y7_ACAOB</name>
<gene>
    <name evidence="1" type="ORF">ACAOBT_LOCUS31127</name>
</gene>
<comment type="caution">
    <text evidence="1">The sequence shown here is derived from an EMBL/GenBank/DDBJ whole genome shotgun (WGS) entry which is preliminary data.</text>
</comment>
<dbReference type="Proteomes" id="UP001152888">
    <property type="component" value="Unassembled WGS sequence"/>
</dbReference>
<dbReference type="OrthoDB" id="6723641at2759"/>
<evidence type="ECO:0000313" key="2">
    <source>
        <dbReference type="Proteomes" id="UP001152888"/>
    </source>
</evidence>
<proteinExistence type="predicted"/>
<protein>
    <submittedName>
        <fullName evidence="1">Uncharacterized protein</fullName>
    </submittedName>
</protein>
<evidence type="ECO:0000313" key="1">
    <source>
        <dbReference type="EMBL" id="CAH2009796.1"/>
    </source>
</evidence>
<keyword evidence="2" id="KW-1185">Reference proteome</keyword>
<sequence>MEVLLHESSTATVGNGREKIDSVYPSKPMVTADPEKAFFENAKFSMLPQRSPVDILFENVTYTATEGNICTKKSKLFVLSNDFIKVGKTEHIIRVYPL</sequence>
<dbReference type="AlphaFoldDB" id="A0A9P0M5Y7"/>
<reference evidence="1" key="1">
    <citation type="submission" date="2022-03" db="EMBL/GenBank/DDBJ databases">
        <authorList>
            <person name="Sayadi A."/>
        </authorList>
    </citation>
    <scope>NUCLEOTIDE SEQUENCE</scope>
</reference>